<gene>
    <name evidence="1" type="primary">BBOV_II000290</name>
</gene>
<protein>
    <submittedName>
        <fullName evidence="1">Uncharacterized protein</fullName>
    </submittedName>
</protein>
<reference evidence="1" key="1">
    <citation type="journal article" date="2014" name="BMC Genomics">
        <title>The Babesia bovis gene and promoter model: an update from full-length EST analysis.</title>
        <authorList>
            <person name="Yamagishi J."/>
            <person name="Wakaguri H."/>
            <person name="Yokoyama N."/>
            <person name="Yamashita R."/>
            <person name="Suzuki Y."/>
            <person name="Xuan X."/>
            <person name="Igarashi I."/>
        </authorList>
    </citation>
    <scope>NUCLEOTIDE SEQUENCE</scope>
    <source>
        <strain evidence="1">Texas</strain>
    </source>
</reference>
<name>S6C7F3_BABBO</name>
<proteinExistence type="evidence at transcript level"/>
<sequence>MEDTERCLFSGVSDTMDGLFRSCVPRAESDEVCTLRFNLHTLYRLLAIHRMPRTTITAKRS</sequence>
<organism evidence="1">
    <name type="scientific">Babesia bovis</name>
    <dbReference type="NCBI Taxonomy" id="5865"/>
    <lineage>
        <taxon>Eukaryota</taxon>
        <taxon>Sar</taxon>
        <taxon>Alveolata</taxon>
        <taxon>Apicomplexa</taxon>
        <taxon>Aconoidasida</taxon>
        <taxon>Piroplasmida</taxon>
        <taxon>Babesiidae</taxon>
        <taxon>Babesia</taxon>
    </lineage>
</organism>
<dbReference type="AlphaFoldDB" id="S6C7F3"/>
<accession>S6C7F3</accession>
<evidence type="ECO:0000313" key="1">
    <source>
        <dbReference type="EMBL" id="BAN64275.1"/>
    </source>
</evidence>
<dbReference type="EMBL" id="AK440481">
    <property type="protein sequence ID" value="BAN64275.1"/>
    <property type="molecule type" value="mRNA"/>
</dbReference>